<dbReference type="SMART" id="SM00857">
    <property type="entry name" value="Resolvase"/>
    <property type="match status" value="1"/>
</dbReference>
<dbReference type="PROSITE" id="PS51736">
    <property type="entry name" value="RECOMBINASES_3"/>
    <property type="match status" value="1"/>
</dbReference>
<evidence type="ECO:0000256" key="5">
    <source>
        <dbReference type="PROSITE-ProRule" id="PRU10137"/>
    </source>
</evidence>
<evidence type="ECO:0000256" key="6">
    <source>
        <dbReference type="SAM" id="MobiDB-lite"/>
    </source>
</evidence>
<dbReference type="Gene3D" id="1.10.10.60">
    <property type="entry name" value="Homeodomain-like"/>
    <property type="match status" value="1"/>
</dbReference>
<dbReference type="InterPro" id="IPR006119">
    <property type="entry name" value="Resolv_N"/>
</dbReference>
<dbReference type="PANTHER" id="PTHR30461:SF26">
    <property type="entry name" value="RESOLVASE HOMOLOG YNEB"/>
    <property type="match status" value="1"/>
</dbReference>
<keyword evidence="3" id="KW-0238">DNA-binding</keyword>
<dbReference type="InterPro" id="IPR006118">
    <property type="entry name" value="Recombinase_CS"/>
</dbReference>
<dbReference type="InterPro" id="IPR036162">
    <property type="entry name" value="Resolvase-like_N_sf"/>
</dbReference>
<evidence type="ECO:0000256" key="3">
    <source>
        <dbReference type="ARBA" id="ARBA00023125"/>
    </source>
</evidence>
<dbReference type="InterPro" id="IPR050639">
    <property type="entry name" value="SSR_resolvase"/>
</dbReference>
<reference evidence="8 9" key="1">
    <citation type="submission" date="2024-09" db="EMBL/GenBank/DDBJ databases">
        <authorList>
            <person name="Sun Q."/>
            <person name="Mori K."/>
        </authorList>
    </citation>
    <scope>NUCLEOTIDE SEQUENCE [LARGE SCALE GENOMIC DNA]</scope>
    <source>
        <strain evidence="8 9">CCM 7228</strain>
    </source>
</reference>
<dbReference type="RefSeq" id="WP_378939288.1">
    <property type="nucleotide sequence ID" value="NZ_JBHLVO010000044.1"/>
</dbReference>
<dbReference type="Gene3D" id="3.40.50.1390">
    <property type="entry name" value="Resolvase, N-terminal catalytic domain"/>
    <property type="match status" value="1"/>
</dbReference>
<dbReference type="Proteomes" id="UP001589854">
    <property type="component" value="Unassembled WGS sequence"/>
</dbReference>
<evidence type="ECO:0000256" key="4">
    <source>
        <dbReference type="ARBA" id="ARBA00023172"/>
    </source>
</evidence>
<gene>
    <name evidence="8" type="ORF">ACFFIX_25795</name>
</gene>
<dbReference type="PROSITE" id="PS00397">
    <property type="entry name" value="RECOMBINASES_1"/>
    <property type="match status" value="1"/>
</dbReference>
<evidence type="ECO:0000256" key="1">
    <source>
        <dbReference type="ARBA" id="ARBA00009913"/>
    </source>
</evidence>
<feature type="active site" description="O-(5'-phospho-DNA)-serine intermediate" evidence="5">
    <location>
        <position position="9"/>
    </location>
</feature>
<protein>
    <submittedName>
        <fullName evidence="8">Recombinase family protein</fullName>
    </submittedName>
</protein>
<organism evidence="8 9">
    <name type="scientific">Metabacillus herbersteinensis</name>
    <dbReference type="NCBI Taxonomy" id="283816"/>
    <lineage>
        <taxon>Bacteria</taxon>
        <taxon>Bacillati</taxon>
        <taxon>Bacillota</taxon>
        <taxon>Bacilli</taxon>
        <taxon>Bacillales</taxon>
        <taxon>Bacillaceae</taxon>
        <taxon>Metabacillus</taxon>
    </lineage>
</organism>
<evidence type="ECO:0000256" key="2">
    <source>
        <dbReference type="ARBA" id="ARBA00022908"/>
    </source>
</evidence>
<comment type="similarity">
    <text evidence="1">Belongs to the site-specific recombinase resolvase family.</text>
</comment>
<keyword evidence="2" id="KW-0229">DNA integration</keyword>
<keyword evidence="4" id="KW-0233">DNA recombination</keyword>
<proteinExistence type="inferred from homology"/>
<feature type="region of interest" description="Disordered" evidence="6">
    <location>
        <begin position="131"/>
        <end position="151"/>
    </location>
</feature>
<dbReference type="Pfam" id="PF00239">
    <property type="entry name" value="Resolvase"/>
    <property type="match status" value="1"/>
</dbReference>
<dbReference type="PANTHER" id="PTHR30461">
    <property type="entry name" value="DNA-INVERTASE FROM LAMBDOID PROPHAGE"/>
    <property type="match status" value="1"/>
</dbReference>
<dbReference type="PROSITE" id="PS00398">
    <property type="entry name" value="RECOMBINASES_2"/>
    <property type="match status" value="1"/>
</dbReference>
<sequence length="196" mass="22397">MKIGYARVSTVGQDLASQEEILKENGCERIYVEKITGTTTKNREELKKLLEIVRPGDTMMVTKIDRLARSIIDLNKIIETLQEKQVDIHFIKDNLSFKVNETANPLQSLLFNVLGSFAQFERDIIVERTSEGRERAKSRGKHMGRPSQPRRNIEEALRLYNSRNTNGLSVKDIVTLTGVPKATLYVEIRKKPANNR</sequence>
<dbReference type="CDD" id="cd03768">
    <property type="entry name" value="SR_ResInv"/>
    <property type="match status" value="1"/>
</dbReference>
<evidence type="ECO:0000313" key="9">
    <source>
        <dbReference type="Proteomes" id="UP001589854"/>
    </source>
</evidence>
<evidence type="ECO:0000313" key="8">
    <source>
        <dbReference type="EMBL" id="MFC0274738.1"/>
    </source>
</evidence>
<keyword evidence="9" id="KW-1185">Reference proteome</keyword>
<comment type="caution">
    <text evidence="8">The sequence shown here is derived from an EMBL/GenBank/DDBJ whole genome shotgun (WGS) entry which is preliminary data.</text>
</comment>
<feature type="domain" description="Resolvase/invertase-type recombinase catalytic" evidence="7">
    <location>
        <begin position="1"/>
        <end position="140"/>
    </location>
</feature>
<accession>A0ABV6GMR5</accession>
<name>A0ABV6GMR5_9BACI</name>
<evidence type="ECO:0000259" key="7">
    <source>
        <dbReference type="PROSITE" id="PS51736"/>
    </source>
</evidence>
<dbReference type="SUPFAM" id="SSF53041">
    <property type="entry name" value="Resolvase-like"/>
    <property type="match status" value="1"/>
</dbReference>
<dbReference type="EMBL" id="JBHLVO010000044">
    <property type="protein sequence ID" value="MFC0274738.1"/>
    <property type="molecule type" value="Genomic_DNA"/>
</dbReference>